<evidence type="ECO:0000256" key="3">
    <source>
        <dbReference type="ARBA" id="ARBA00022898"/>
    </source>
</evidence>
<evidence type="ECO:0000256" key="2">
    <source>
        <dbReference type="ARBA" id="ARBA00010869"/>
    </source>
</evidence>
<proteinExistence type="inferred from homology"/>
<accession>A0AA88UYE8</accession>
<evidence type="ECO:0000313" key="4">
    <source>
        <dbReference type="EMBL" id="KAK2998145.1"/>
    </source>
</evidence>
<comment type="cofactor">
    <cofactor evidence="1">
        <name>pyridoxal 5'-phosphate</name>
        <dbReference type="ChEBI" id="CHEBI:597326"/>
    </cofactor>
</comment>
<dbReference type="GO" id="GO:0070179">
    <property type="term" value="P:D-serine biosynthetic process"/>
    <property type="evidence" value="ECO:0007669"/>
    <property type="project" value="TreeGrafter"/>
</dbReference>
<keyword evidence="3" id="KW-0663">Pyridoxal phosphate</keyword>
<dbReference type="EMBL" id="JAVXUP010003794">
    <property type="protein sequence ID" value="KAK2998145.1"/>
    <property type="molecule type" value="Genomic_DNA"/>
</dbReference>
<comment type="caution">
    <text evidence="4">The sequence shown here is derived from an EMBL/GenBank/DDBJ whole genome shotgun (WGS) entry which is preliminary data.</text>
</comment>
<dbReference type="GO" id="GO:0003941">
    <property type="term" value="F:L-serine ammonia-lyase activity"/>
    <property type="evidence" value="ECO:0007669"/>
    <property type="project" value="TreeGrafter"/>
</dbReference>
<dbReference type="GO" id="GO:0008721">
    <property type="term" value="F:D-serine ammonia-lyase activity"/>
    <property type="evidence" value="ECO:0007669"/>
    <property type="project" value="TreeGrafter"/>
</dbReference>
<gene>
    <name evidence="4" type="ORF">RJ639_026598</name>
</gene>
<dbReference type="InterPro" id="IPR036052">
    <property type="entry name" value="TrpB-like_PALP_sf"/>
</dbReference>
<dbReference type="SUPFAM" id="SSF53686">
    <property type="entry name" value="Tryptophan synthase beta subunit-like PLP-dependent enzymes"/>
    <property type="match status" value="1"/>
</dbReference>
<comment type="similarity">
    <text evidence="2">Belongs to the serine/threonine dehydratase family.</text>
</comment>
<dbReference type="PANTHER" id="PTHR43050">
    <property type="entry name" value="SERINE / THREONINE RACEMASE FAMILY MEMBER"/>
    <property type="match status" value="1"/>
</dbReference>
<dbReference type="Proteomes" id="UP001188597">
    <property type="component" value="Unassembled WGS sequence"/>
</dbReference>
<dbReference type="GO" id="GO:0005524">
    <property type="term" value="F:ATP binding"/>
    <property type="evidence" value="ECO:0007669"/>
    <property type="project" value="TreeGrafter"/>
</dbReference>
<evidence type="ECO:0008006" key="6">
    <source>
        <dbReference type="Google" id="ProtNLM"/>
    </source>
</evidence>
<dbReference type="GO" id="GO:0000287">
    <property type="term" value="F:magnesium ion binding"/>
    <property type="evidence" value="ECO:0007669"/>
    <property type="project" value="TreeGrafter"/>
</dbReference>
<organism evidence="4 5">
    <name type="scientific">Escallonia herrerae</name>
    <dbReference type="NCBI Taxonomy" id="1293975"/>
    <lineage>
        <taxon>Eukaryota</taxon>
        <taxon>Viridiplantae</taxon>
        <taxon>Streptophyta</taxon>
        <taxon>Embryophyta</taxon>
        <taxon>Tracheophyta</taxon>
        <taxon>Spermatophyta</taxon>
        <taxon>Magnoliopsida</taxon>
        <taxon>eudicotyledons</taxon>
        <taxon>Gunneridae</taxon>
        <taxon>Pentapetalae</taxon>
        <taxon>asterids</taxon>
        <taxon>campanulids</taxon>
        <taxon>Escalloniales</taxon>
        <taxon>Escalloniaceae</taxon>
        <taxon>Escallonia</taxon>
    </lineage>
</organism>
<sequence>ALQLKSRGAVDLDEGGDNAVEKEDVSNNKIIPQQQLKQPLAEILLRLLIGGQGTISLELLEQAPLIDTIIVPISGLRWFDIWGGIGCQVHKSCHPRFWLLNRGEQVMQLSPKQRCCPRPIPSLMGFELLLGILPGDNRSYETLLQIMKVEVEPSGAIGLAAVLSVSFRENPAWKDCNHVGIILSGGNVDLGVLWDSLSK</sequence>
<evidence type="ECO:0000256" key="1">
    <source>
        <dbReference type="ARBA" id="ARBA00001933"/>
    </source>
</evidence>
<dbReference type="PANTHER" id="PTHR43050:SF1">
    <property type="entry name" value="SERINE RACEMASE"/>
    <property type="match status" value="1"/>
</dbReference>
<keyword evidence="5" id="KW-1185">Reference proteome</keyword>
<protein>
    <recommendedName>
        <fullName evidence="6">Serine racemase</fullName>
    </recommendedName>
</protein>
<dbReference type="AlphaFoldDB" id="A0AA88UYE8"/>
<dbReference type="Gene3D" id="3.40.50.1100">
    <property type="match status" value="1"/>
</dbReference>
<feature type="non-terminal residue" evidence="4">
    <location>
        <position position="1"/>
    </location>
</feature>
<dbReference type="GO" id="GO:0030378">
    <property type="term" value="F:serine racemase activity"/>
    <property type="evidence" value="ECO:0007669"/>
    <property type="project" value="TreeGrafter"/>
</dbReference>
<dbReference type="GO" id="GO:0030170">
    <property type="term" value="F:pyridoxal phosphate binding"/>
    <property type="evidence" value="ECO:0007669"/>
    <property type="project" value="TreeGrafter"/>
</dbReference>
<dbReference type="GO" id="GO:0018114">
    <property type="term" value="F:threonine racemase activity"/>
    <property type="evidence" value="ECO:0007669"/>
    <property type="project" value="TreeGrafter"/>
</dbReference>
<evidence type="ECO:0000313" key="5">
    <source>
        <dbReference type="Proteomes" id="UP001188597"/>
    </source>
</evidence>
<name>A0AA88UYE8_9ASTE</name>
<reference evidence="4" key="1">
    <citation type="submission" date="2022-12" db="EMBL/GenBank/DDBJ databases">
        <title>Draft genome assemblies for two species of Escallonia (Escalloniales).</title>
        <authorList>
            <person name="Chanderbali A."/>
            <person name="Dervinis C."/>
            <person name="Anghel I."/>
            <person name="Soltis D."/>
            <person name="Soltis P."/>
            <person name="Zapata F."/>
        </authorList>
    </citation>
    <scope>NUCLEOTIDE SEQUENCE</scope>
    <source>
        <strain evidence="4">UCBG64.0493</strain>
        <tissue evidence="4">Leaf</tissue>
    </source>
</reference>